<dbReference type="EC" id="3.1.1.-" evidence="4"/>
<comment type="similarity">
    <text evidence="1 4">Belongs to the type-B carboxylesterase/lipase family.</text>
</comment>
<evidence type="ECO:0000256" key="4">
    <source>
        <dbReference type="RuleBase" id="RU361235"/>
    </source>
</evidence>
<accession>A0ABR1EC38</accession>
<evidence type="ECO:0000313" key="6">
    <source>
        <dbReference type="EMBL" id="KAK6760148.1"/>
    </source>
</evidence>
<keyword evidence="3 4" id="KW-0378">Hydrolase</keyword>
<keyword evidence="7" id="KW-1185">Reference proteome</keyword>
<name>A0ABR1EC38_NECAM</name>
<dbReference type="Gene3D" id="3.40.50.1820">
    <property type="entry name" value="alpha/beta hydrolase"/>
    <property type="match status" value="1"/>
</dbReference>
<reference evidence="6 7" key="1">
    <citation type="submission" date="2023-08" db="EMBL/GenBank/DDBJ databases">
        <title>A Necator americanus chromosomal reference genome.</title>
        <authorList>
            <person name="Ilik V."/>
            <person name="Petrzelkova K.J."/>
            <person name="Pardy F."/>
            <person name="Fuh T."/>
            <person name="Niatou-Singa F.S."/>
            <person name="Gouil Q."/>
            <person name="Baker L."/>
            <person name="Ritchie M.E."/>
            <person name="Jex A.R."/>
            <person name="Gazzola D."/>
            <person name="Li H."/>
            <person name="Toshio Fujiwara R."/>
            <person name="Zhan B."/>
            <person name="Aroian R.V."/>
            <person name="Pafco B."/>
            <person name="Schwarz E.M."/>
        </authorList>
    </citation>
    <scope>NUCLEOTIDE SEQUENCE [LARGE SCALE GENOMIC DNA]</scope>
    <source>
        <strain evidence="6 7">Aroian</strain>
        <tissue evidence="6">Whole animal</tissue>
    </source>
</reference>
<keyword evidence="2" id="KW-0719">Serine esterase</keyword>
<dbReference type="PROSITE" id="PS00122">
    <property type="entry name" value="CARBOXYLESTERASE_B_1"/>
    <property type="match status" value="1"/>
</dbReference>
<evidence type="ECO:0000256" key="1">
    <source>
        <dbReference type="ARBA" id="ARBA00005964"/>
    </source>
</evidence>
<dbReference type="InterPro" id="IPR029058">
    <property type="entry name" value="AB_hydrolase_fold"/>
</dbReference>
<dbReference type="Pfam" id="PF00135">
    <property type="entry name" value="COesterase"/>
    <property type="match status" value="1"/>
</dbReference>
<dbReference type="InterPro" id="IPR002018">
    <property type="entry name" value="CarbesteraseB"/>
</dbReference>
<comment type="caution">
    <text evidence="6">The sequence shown here is derived from an EMBL/GenBank/DDBJ whole genome shotgun (WGS) entry which is preliminary data.</text>
</comment>
<gene>
    <name evidence="6" type="primary">Necator_chrX.g21756</name>
    <name evidence="6" type="ORF">RB195_021595</name>
</gene>
<dbReference type="EMBL" id="JAVFWL010000006">
    <property type="protein sequence ID" value="KAK6760148.1"/>
    <property type="molecule type" value="Genomic_DNA"/>
</dbReference>
<evidence type="ECO:0000259" key="5">
    <source>
        <dbReference type="Pfam" id="PF00135"/>
    </source>
</evidence>
<dbReference type="PANTHER" id="PTHR44590">
    <property type="entry name" value="CARBOXYLIC ESTER HYDROLASE-RELATED"/>
    <property type="match status" value="1"/>
</dbReference>
<dbReference type="PROSITE" id="PS00941">
    <property type="entry name" value="CARBOXYLESTERASE_B_2"/>
    <property type="match status" value="1"/>
</dbReference>
<dbReference type="PANTHER" id="PTHR44590:SF3">
    <property type="entry name" value="CARBOXYLESTERASE TYPE B DOMAIN-CONTAINING PROTEIN"/>
    <property type="match status" value="1"/>
</dbReference>
<dbReference type="SUPFAM" id="SSF53474">
    <property type="entry name" value="alpha/beta-Hydrolases"/>
    <property type="match status" value="1"/>
</dbReference>
<organism evidence="6 7">
    <name type="scientific">Necator americanus</name>
    <name type="common">Human hookworm</name>
    <dbReference type="NCBI Taxonomy" id="51031"/>
    <lineage>
        <taxon>Eukaryota</taxon>
        <taxon>Metazoa</taxon>
        <taxon>Ecdysozoa</taxon>
        <taxon>Nematoda</taxon>
        <taxon>Chromadorea</taxon>
        <taxon>Rhabditida</taxon>
        <taxon>Rhabditina</taxon>
        <taxon>Rhabditomorpha</taxon>
        <taxon>Strongyloidea</taxon>
        <taxon>Ancylostomatidae</taxon>
        <taxon>Bunostominae</taxon>
        <taxon>Necator</taxon>
    </lineage>
</organism>
<dbReference type="InterPro" id="IPR019826">
    <property type="entry name" value="Carboxylesterase_B_AS"/>
</dbReference>
<protein>
    <recommendedName>
        <fullName evidence="4">Carboxylic ester hydrolase</fullName>
        <ecNumber evidence="4">3.1.1.-</ecNumber>
    </recommendedName>
</protein>
<sequence>MGSIISFLHFRKTSTTRPSRQEEANFCEAQWLVEGIRLDIGSDKDVDIFLGIPFAAPPIGELRFKKPQPPQNWEGVRKCVAFGPRAPQADFFWERITLGPKSEDCLYLNVFSPAWKSEDNEAGHSVMVYIHGGGYLIDSAVKYGDKGIAKYLCRHDVVVVTVQYRLGLLGFFSTGDDICAGNLGLWDMTMALQWVHDNISAFGGNPDKVTVFGQSAGGASVDMLALSPHSRDLFHQVVPMAGNAECAWSTVTRLRLVESCREFARRHGWQVGNSEYDPQTSQSLVDYLRHRKVKEFEKRLITAKGMDVSKIGLDLAPIIGMCCNDFLPKSIDELRKEAPKKNCMIGTCQHEGLLFATLSPSHFNKKGFEKLLSIVITSENHANYEELRRQARELYLSDVNLDNKVEVAKAYVKLYSDIFVNNGTYNYVQKMTELGNRVYLYSFEFFNPQSFGILSIRMPFKGATHCTELTYLFGVSIVFGFQFTEADHKMIDLMTRLWTNFAKYGNPNGPYEDSSVFNFVWEPATTADCSRYLRINDKCEMRANYEDKRAEFWKNIIITSKGN</sequence>
<feature type="domain" description="Carboxylesterase type B" evidence="5">
    <location>
        <begin position="33"/>
        <end position="553"/>
    </location>
</feature>
<evidence type="ECO:0000256" key="3">
    <source>
        <dbReference type="ARBA" id="ARBA00022801"/>
    </source>
</evidence>
<proteinExistence type="inferred from homology"/>
<dbReference type="Proteomes" id="UP001303046">
    <property type="component" value="Unassembled WGS sequence"/>
</dbReference>
<evidence type="ECO:0000256" key="2">
    <source>
        <dbReference type="ARBA" id="ARBA00022487"/>
    </source>
</evidence>
<evidence type="ECO:0000313" key="7">
    <source>
        <dbReference type="Proteomes" id="UP001303046"/>
    </source>
</evidence>
<dbReference type="InterPro" id="IPR019819">
    <property type="entry name" value="Carboxylesterase_B_CS"/>
</dbReference>